<dbReference type="Pfam" id="PF04389">
    <property type="entry name" value="Peptidase_M28"/>
    <property type="match status" value="1"/>
</dbReference>
<dbReference type="GO" id="GO:0008235">
    <property type="term" value="F:metalloexopeptidase activity"/>
    <property type="evidence" value="ECO:0007669"/>
    <property type="project" value="InterPro"/>
</dbReference>
<dbReference type="Proteomes" id="UP000799429">
    <property type="component" value="Unassembled WGS sequence"/>
</dbReference>
<evidence type="ECO:0000256" key="7">
    <source>
        <dbReference type="ARBA" id="ARBA00022692"/>
    </source>
</evidence>
<evidence type="ECO:0000256" key="1">
    <source>
        <dbReference type="ARBA" id="ARBA00001947"/>
    </source>
</evidence>
<feature type="domain" description="Vacuolar membrane protease C-terminal" evidence="19">
    <location>
        <begin position="741"/>
        <end position="961"/>
    </location>
</feature>
<dbReference type="InterPro" id="IPR053975">
    <property type="entry name" value="PFF1_C"/>
</dbReference>
<feature type="transmembrane region" description="Helical" evidence="17">
    <location>
        <begin position="653"/>
        <end position="674"/>
    </location>
</feature>
<name>A0A9P4VNI3_9PEZI</name>
<keyword evidence="10 15" id="KW-0862">Zinc</keyword>
<evidence type="ECO:0000256" key="11">
    <source>
        <dbReference type="ARBA" id="ARBA00022989"/>
    </source>
</evidence>
<organism evidence="21 22">
    <name type="scientific">Patellaria atrata CBS 101060</name>
    <dbReference type="NCBI Taxonomy" id="1346257"/>
    <lineage>
        <taxon>Eukaryota</taxon>
        <taxon>Fungi</taxon>
        <taxon>Dikarya</taxon>
        <taxon>Ascomycota</taxon>
        <taxon>Pezizomycotina</taxon>
        <taxon>Dothideomycetes</taxon>
        <taxon>Dothideomycetes incertae sedis</taxon>
        <taxon>Patellariales</taxon>
        <taxon>Patellariaceae</taxon>
        <taxon>Patellaria</taxon>
    </lineage>
</organism>
<evidence type="ECO:0000256" key="16">
    <source>
        <dbReference type="SAM" id="MobiDB-lite"/>
    </source>
</evidence>
<evidence type="ECO:0000256" key="13">
    <source>
        <dbReference type="ARBA" id="ARBA00023136"/>
    </source>
</evidence>
<reference evidence="21" key="1">
    <citation type="journal article" date="2020" name="Stud. Mycol.">
        <title>101 Dothideomycetes genomes: a test case for predicting lifestyles and emergence of pathogens.</title>
        <authorList>
            <person name="Haridas S."/>
            <person name="Albert R."/>
            <person name="Binder M."/>
            <person name="Bloem J."/>
            <person name="Labutti K."/>
            <person name="Salamov A."/>
            <person name="Andreopoulos B."/>
            <person name="Baker S."/>
            <person name="Barry K."/>
            <person name="Bills G."/>
            <person name="Bluhm B."/>
            <person name="Cannon C."/>
            <person name="Castanera R."/>
            <person name="Culley D."/>
            <person name="Daum C."/>
            <person name="Ezra D."/>
            <person name="Gonzalez J."/>
            <person name="Henrissat B."/>
            <person name="Kuo A."/>
            <person name="Liang C."/>
            <person name="Lipzen A."/>
            <person name="Lutzoni F."/>
            <person name="Magnuson J."/>
            <person name="Mondo S."/>
            <person name="Nolan M."/>
            <person name="Ohm R."/>
            <person name="Pangilinan J."/>
            <person name="Park H.-J."/>
            <person name="Ramirez L."/>
            <person name="Alfaro M."/>
            <person name="Sun H."/>
            <person name="Tritt A."/>
            <person name="Yoshinaga Y."/>
            <person name="Zwiers L.-H."/>
            <person name="Turgeon B."/>
            <person name="Goodwin S."/>
            <person name="Spatafora J."/>
            <person name="Crous P."/>
            <person name="Grigoriev I."/>
        </authorList>
    </citation>
    <scope>NUCLEOTIDE SEQUENCE</scope>
    <source>
        <strain evidence="21">CBS 101060</strain>
    </source>
</reference>
<dbReference type="Gene3D" id="3.40.630.10">
    <property type="entry name" value="Zn peptidases"/>
    <property type="match status" value="1"/>
</dbReference>
<dbReference type="InterPro" id="IPR045175">
    <property type="entry name" value="M28_fam"/>
</dbReference>
<evidence type="ECO:0000256" key="8">
    <source>
        <dbReference type="ARBA" id="ARBA00022723"/>
    </source>
</evidence>
<evidence type="ECO:0000256" key="12">
    <source>
        <dbReference type="ARBA" id="ARBA00023049"/>
    </source>
</evidence>
<dbReference type="FunFam" id="3.40.630.10:FF:000057">
    <property type="entry name" value="Vacuolar membrane protease"/>
    <property type="match status" value="1"/>
</dbReference>
<dbReference type="EC" id="3.4.-.-" evidence="15"/>
<evidence type="ECO:0000259" key="19">
    <source>
        <dbReference type="Pfam" id="PF22250"/>
    </source>
</evidence>
<evidence type="ECO:0000313" key="22">
    <source>
        <dbReference type="Proteomes" id="UP000799429"/>
    </source>
</evidence>
<dbReference type="GO" id="GO:0046872">
    <property type="term" value="F:metal ion binding"/>
    <property type="evidence" value="ECO:0007669"/>
    <property type="project" value="UniProtKB-KW"/>
</dbReference>
<evidence type="ECO:0000256" key="3">
    <source>
        <dbReference type="ARBA" id="ARBA00004128"/>
    </source>
</evidence>
<evidence type="ECO:0000256" key="9">
    <source>
        <dbReference type="ARBA" id="ARBA00022801"/>
    </source>
</evidence>
<keyword evidence="12" id="KW-0482">Metalloprotease</keyword>
<feature type="transmembrane region" description="Helical" evidence="17">
    <location>
        <begin position="434"/>
        <end position="456"/>
    </location>
</feature>
<evidence type="ECO:0000256" key="2">
    <source>
        <dbReference type="ARBA" id="ARBA00003273"/>
    </source>
</evidence>
<evidence type="ECO:0000256" key="15">
    <source>
        <dbReference type="RuleBase" id="RU361240"/>
    </source>
</evidence>
<dbReference type="OrthoDB" id="76293at2759"/>
<feature type="transmembrane region" description="Helical" evidence="17">
    <location>
        <begin position="686"/>
        <end position="707"/>
    </location>
</feature>
<dbReference type="InterPro" id="IPR007484">
    <property type="entry name" value="Peptidase_M28"/>
</dbReference>
<dbReference type="Pfam" id="PF22250">
    <property type="entry name" value="PFF1_C"/>
    <property type="match status" value="1"/>
</dbReference>
<keyword evidence="13 17" id="KW-0472">Membrane</keyword>
<evidence type="ECO:0000256" key="14">
    <source>
        <dbReference type="ARBA" id="ARBA00023180"/>
    </source>
</evidence>
<feature type="transmembrane region" description="Helical" evidence="17">
    <location>
        <begin position="526"/>
        <end position="548"/>
    </location>
</feature>
<feature type="region of interest" description="Disordered" evidence="16">
    <location>
        <begin position="558"/>
        <end position="594"/>
    </location>
</feature>
<evidence type="ECO:0000259" key="20">
    <source>
        <dbReference type="Pfam" id="PF22251"/>
    </source>
</evidence>
<dbReference type="EMBL" id="MU006118">
    <property type="protein sequence ID" value="KAF2834524.1"/>
    <property type="molecule type" value="Genomic_DNA"/>
</dbReference>
<feature type="region of interest" description="Disordered" evidence="16">
    <location>
        <begin position="604"/>
        <end position="623"/>
    </location>
</feature>
<evidence type="ECO:0000256" key="6">
    <source>
        <dbReference type="ARBA" id="ARBA00022670"/>
    </source>
</evidence>
<keyword evidence="22" id="KW-1185">Reference proteome</keyword>
<feature type="domain" description="Peptidase M28" evidence="18">
    <location>
        <begin position="140"/>
        <end position="330"/>
    </location>
</feature>
<evidence type="ECO:0000256" key="17">
    <source>
        <dbReference type="SAM" id="Phobius"/>
    </source>
</evidence>
<dbReference type="PANTHER" id="PTHR12147">
    <property type="entry name" value="METALLOPEPTIDASE M28 FAMILY MEMBER"/>
    <property type="match status" value="1"/>
</dbReference>
<evidence type="ECO:0000256" key="10">
    <source>
        <dbReference type="ARBA" id="ARBA00022833"/>
    </source>
</evidence>
<dbReference type="Pfam" id="PF22251">
    <property type="entry name" value="PFF1_TM"/>
    <property type="match status" value="1"/>
</dbReference>
<feature type="transmembrane region" description="Helical" evidence="17">
    <location>
        <begin position="9"/>
        <end position="28"/>
    </location>
</feature>
<keyword evidence="9 15" id="KW-0378">Hydrolase</keyword>
<evidence type="ECO:0000256" key="5">
    <source>
        <dbReference type="ARBA" id="ARBA00022554"/>
    </source>
</evidence>
<feature type="transmembrane region" description="Helical" evidence="17">
    <location>
        <begin position="714"/>
        <end position="735"/>
    </location>
</feature>
<comment type="caution">
    <text evidence="21">The sequence shown here is derived from an EMBL/GenBank/DDBJ whole genome shotgun (WGS) entry which is preliminary data.</text>
</comment>
<comment type="similarity">
    <text evidence="4 15">Belongs to the peptidase M28 family.</text>
</comment>
<keyword evidence="6 15" id="KW-0645">Protease</keyword>
<evidence type="ECO:0000259" key="18">
    <source>
        <dbReference type="Pfam" id="PF04389"/>
    </source>
</evidence>
<dbReference type="InterPro" id="IPR048024">
    <property type="entry name" value="Fxna-like_M28_dom"/>
</dbReference>
<dbReference type="InterPro" id="IPR053976">
    <property type="entry name" value="PFF1_TM"/>
</dbReference>
<evidence type="ECO:0000256" key="4">
    <source>
        <dbReference type="ARBA" id="ARBA00010918"/>
    </source>
</evidence>
<feature type="transmembrane region" description="Helical" evidence="17">
    <location>
        <begin position="500"/>
        <end position="520"/>
    </location>
</feature>
<dbReference type="GO" id="GO:0005774">
    <property type="term" value="C:vacuolar membrane"/>
    <property type="evidence" value="ECO:0007669"/>
    <property type="project" value="UniProtKB-SubCell"/>
</dbReference>
<feature type="transmembrane region" description="Helical" evidence="17">
    <location>
        <begin position="380"/>
        <end position="403"/>
    </location>
</feature>
<keyword evidence="7 17" id="KW-0812">Transmembrane</keyword>
<dbReference type="PANTHER" id="PTHR12147:SF58">
    <property type="entry name" value="VACUOLAR MEMBRANE PROTEASE"/>
    <property type="match status" value="1"/>
</dbReference>
<keyword evidence="11 17" id="KW-1133">Transmembrane helix</keyword>
<feature type="compositionally biased region" description="Polar residues" evidence="16">
    <location>
        <begin position="572"/>
        <end position="594"/>
    </location>
</feature>
<keyword evidence="14" id="KW-0325">Glycoprotein</keyword>
<comment type="function">
    <text evidence="2">May be involved in vacuolar sorting and osmoregulation.</text>
</comment>
<dbReference type="GO" id="GO:0006508">
    <property type="term" value="P:proteolysis"/>
    <property type="evidence" value="ECO:0007669"/>
    <property type="project" value="UniProtKB-KW"/>
</dbReference>
<keyword evidence="8 15" id="KW-0479">Metal-binding</keyword>
<sequence>MTRSAFRPVWVILITAAVYIALFTSLLVTHLKVPDAPSSAAPAAGINLTEASHDLKVLTSHFHPYNSDANDVVRNWLLHRIEQILKNNNASFDRELLGHTELKLQREGLSRTPGVTVYNDLNSNITFSSGNLPVYFEGTNIIVRIRGSETTEKHGGVLVNAHYDSVSTGYGATDDGVGVITLLQLLSHFSVPEKKPPKRDLILLFNNGEEDFLNGAKAFLRHPVSKIPRTFLNLEGAGAGGRAILFRSTDTEVTRSYKNSPYPYGSIITGDGFKRGMIRSQTDYIVFNGDLGLRGLDVAFFEPRARYHTQEDDARDTSIKSIWHMLSASIATTEALTSDTSSEFDGPVRNNNRVDSGHGSNAVWFDIFGRTFGVLKLHTLFALSVTFLVVTPILLIVLSVILSKVDKWYLFSRKHYIHSTDDDAPIQLKGWHGFFCDPIAFIVATAAVVGLSYLFVKINPFIVYSSEYSVWASFLTAFFCLNWFLLRGADAMRPSALQRIYSLMWTYIGAYILLVIATVAENNFSLGGVYFIVIYFAASFVALLLAYLELFALPKKSALPDPSAESEEDSETVSSRPQTGTTANNDDSANERTSLLSGNRQRTTFARHGGSRRHSADDGTSTAVGEPLAEHAAYGGEQEWSECLPTWLWIPEFLVLAPIPIILVGQLGLLLTAALRQTLADGSPPLPVYLFIAFFGILLLIPLSPFIHRYTYHIPLFLFLIFFGTLIYNLTAFPFSPNNRLKIYFYQSVDLDSGLSTVKLILPEPFHHPILASLPSTFENPAKCGPSTVGNRKELYECNYTGPAPNLYEPLPIGIPPEKAYNKLVTFTVERVNATNSTDPRLPKNVADFTIDAYHTRSCRLYFAAPVSYLHVAGSSSSNPQDPPLLGKEGAKEFRIWRRDWKKEWNVRVGWDGKKGTGLSGRVTCLWADVNALGTVPAFDEVVQYVPTWVVVSKMMDGIVEGGKAFNV</sequence>
<evidence type="ECO:0000313" key="21">
    <source>
        <dbReference type="EMBL" id="KAF2834524.1"/>
    </source>
</evidence>
<dbReference type="AlphaFoldDB" id="A0A9P4VNI3"/>
<feature type="transmembrane region" description="Helical" evidence="17">
    <location>
        <begin position="468"/>
        <end position="488"/>
    </location>
</feature>
<protein>
    <recommendedName>
        <fullName evidence="15">Peptide hydrolase</fullName>
        <ecNumber evidence="15">3.4.-.-</ecNumber>
    </recommendedName>
</protein>
<accession>A0A9P4VNI3</accession>
<comment type="subcellular location">
    <subcellularLocation>
        <location evidence="3">Vacuole membrane</location>
        <topology evidence="3">Multi-pass membrane protein</topology>
    </subcellularLocation>
</comment>
<keyword evidence="5" id="KW-0926">Vacuole</keyword>
<dbReference type="SUPFAM" id="SSF53187">
    <property type="entry name" value="Zn-dependent exopeptidases"/>
    <property type="match status" value="1"/>
</dbReference>
<proteinExistence type="inferred from homology"/>
<gene>
    <name evidence="21" type="ORF">M501DRAFT_1001161</name>
</gene>
<comment type="cofactor">
    <cofactor evidence="1">
        <name>Zn(2+)</name>
        <dbReference type="ChEBI" id="CHEBI:29105"/>
    </cofactor>
</comment>
<feature type="domain" description="Vacuolar membrane protease transmembrane" evidence="20">
    <location>
        <begin position="438"/>
        <end position="714"/>
    </location>
</feature>
<dbReference type="CDD" id="cd03875">
    <property type="entry name" value="M28_Fxna_like"/>
    <property type="match status" value="1"/>
</dbReference>